<dbReference type="InterPro" id="IPR017871">
    <property type="entry name" value="ABC_transporter-like_CS"/>
</dbReference>
<dbReference type="PROSITE" id="PS00211">
    <property type="entry name" value="ABC_TRANSPORTER_1"/>
    <property type="match status" value="1"/>
</dbReference>
<dbReference type="PANTHER" id="PTHR43553">
    <property type="entry name" value="HEAVY METAL TRANSPORTER"/>
    <property type="match status" value="1"/>
</dbReference>
<dbReference type="Pfam" id="PF00005">
    <property type="entry name" value="ABC_tran"/>
    <property type="match status" value="2"/>
</dbReference>
<evidence type="ECO:0000259" key="5">
    <source>
        <dbReference type="PROSITE" id="PS50893"/>
    </source>
</evidence>
<evidence type="ECO:0000256" key="3">
    <source>
        <dbReference type="ARBA" id="ARBA00022741"/>
    </source>
</evidence>
<dbReference type="Gene3D" id="3.40.50.300">
    <property type="entry name" value="P-loop containing nucleotide triphosphate hydrolases"/>
    <property type="match status" value="2"/>
</dbReference>
<reference evidence="6 7" key="1">
    <citation type="submission" date="2024-09" db="EMBL/GenBank/DDBJ databases">
        <authorList>
            <person name="Sun Q."/>
            <person name="Mori K."/>
        </authorList>
    </citation>
    <scope>NUCLEOTIDE SEQUENCE [LARGE SCALE GENOMIC DNA]</scope>
    <source>
        <strain evidence="6 7">TBRC 0563</strain>
    </source>
</reference>
<dbReference type="CDD" id="cd03225">
    <property type="entry name" value="ABC_cobalt_CbiO_domain1"/>
    <property type="match status" value="1"/>
</dbReference>
<comment type="caution">
    <text evidence="6">The sequence shown here is derived from an EMBL/GenBank/DDBJ whole genome shotgun (WGS) entry which is preliminary data.</text>
</comment>
<evidence type="ECO:0000313" key="6">
    <source>
        <dbReference type="EMBL" id="MFB9838176.1"/>
    </source>
</evidence>
<dbReference type="Proteomes" id="UP001589627">
    <property type="component" value="Unassembled WGS sequence"/>
</dbReference>
<keyword evidence="7" id="KW-1185">Reference proteome</keyword>
<keyword evidence="3" id="KW-0547">Nucleotide-binding</keyword>
<dbReference type="GO" id="GO:0005524">
    <property type="term" value="F:ATP binding"/>
    <property type="evidence" value="ECO:0007669"/>
    <property type="project" value="UniProtKB-KW"/>
</dbReference>
<dbReference type="SUPFAM" id="SSF52540">
    <property type="entry name" value="P-loop containing nucleoside triphosphate hydrolases"/>
    <property type="match status" value="2"/>
</dbReference>
<keyword evidence="4 6" id="KW-0067">ATP-binding</keyword>
<dbReference type="PROSITE" id="PS50893">
    <property type="entry name" value="ABC_TRANSPORTER_2"/>
    <property type="match status" value="2"/>
</dbReference>
<evidence type="ECO:0000313" key="7">
    <source>
        <dbReference type="Proteomes" id="UP001589627"/>
    </source>
</evidence>
<dbReference type="InterPro" id="IPR027417">
    <property type="entry name" value="P-loop_NTPase"/>
</dbReference>
<feature type="domain" description="ABC transporter" evidence="5">
    <location>
        <begin position="285"/>
        <end position="513"/>
    </location>
</feature>
<dbReference type="InterPro" id="IPR003439">
    <property type="entry name" value="ABC_transporter-like_ATP-bd"/>
</dbReference>
<dbReference type="InterPro" id="IPR050095">
    <property type="entry name" value="ECF_ABC_transporter_ATP-bd"/>
</dbReference>
<organism evidence="6 7">
    <name type="scientific">Actinoallomurus acaciae</name>
    <dbReference type="NCBI Taxonomy" id="502577"/>
    <lineage>
        <taxon>Bacteria</taxon>
        <taxon>Bacillati</taxon>
        <taxon>Actinomycetota</taxon>
        <taxon>Actinomycetes</taxon>
        <taxon>Streptosporangiales</taxon>
        <taxon>Thermomonosporaceae</taxon>
        <taxon>Actinoallomurus</taxon>
    </lineage>
</organism>
<evidence type="ECO:0000256" key="1">
    <source>
        <dbReference type="ARBA" id="ARBA00005417"/>
    </source>
</evidence>
<keyword evidence="2" id="KW-0813">Transport</keyword>
<dbReference type="SMART" id="SM00382">
    <property type="entry name" value="AAA"/>
    <property type="match status" value="2"/>
</dbReference>
<evidence type="ECO:0000256" key="4">
    <source>
        <dbReference type="ARBA" id="ARBA00022840"/>
    </source>
</evidence>
<name>A0ABV5YT07_9ACTN</name>
<feature type="domain" description="ABC transporter" evidence="5">
    <location>
        <begin position="2"/>
        <end position="242"/>
    </location>
</feature>
<evidence type="ECO:0000256" key="2">
    <source>
        <dbReference type="ARBA" id="ARBA00022448"/>
    </source>
</evidence>
<dbReference type="RefSeq" id="WP_378211182.1">
    <property type="nucleotide sequence ID" value="NZ_JBHLZP010000474.1"/>
</dbReference>
<dbReference type="InterPro" id="IPR003593">
    <property type="entry name" value="AAA+_ATPase"/>
</dbReference>
<dbReference type="InterPro" id="IPR015856">
    <property type="entry name" value="ABC_transpr_CbiO/EcfA_su"/>
</dbReference>
<gene>
    <name evidence="6" type="ORF">ACFFNX_39030</name>
</gene>
<sequence>MIELTDVSFWYHGQDDPVLNGITVTVGEGELVLVTGRTGAGKSTLLGTVNGLVPHFTGGHLQGEVAVGGITTATRPPRELSHLVGVVGQDPLAGFVTDTVEEELAYGMEQLGLKPDVMRRRVEETLDLLGIADLRRRALRTLSGGQQQRVAIGSVLTMHPPVLVLDEPTSALDPTAAEDVLATLARLVQDLGTTVLLAEHRMERVVPFADRMLYLPGDGTLVDGPPAEVLLDMPIGPPIVALGRFAGWTPLPLSVRDARRQAAPLRAALPEVPAEPGGTACEPVLTGRDVVVRYGTTVAVRGIDLDLHGARVLALMGRNGSGKSSLLWALQGSGPRQGGTVSVAGSDPGKLTSARARTLVGLVPQSASDLLYLERVADECAAADREASAVPGSCRDMLDRLAPGVDPHAHPRDLSEGQRLALVLAVQLTASPRVMLLDEPTRGLDYDAKAALAAIVASLTAEGRAVVVATHDVEFVAAVADRVVVLAEGEIVADGPAREVLGGSPAFAPQVAKILGPGWLTVEDVRAALPQEAR</sequence>
<comment type="similarity">
    <text evidence="1">Belongs to the ABC transporter superfamily.</text>
</comment>
<dbReference type="EMBL" id="JBHLZP010000474">
    <property type="protein sequence ID" value="MFB9838176.1"/>
    <property type="molecule type" value="Genomic_DNA"/>
</dbReference>
<protein>
    <submittedName>
        <fullName evidence="6">ABC transporter ATP-binding protein</fullName>
    </submittedName>
</protein>
<accession>A0ABV5YT07</accession>
<proteinExistence type="inferred from homology"/>